<evidence type="ECO:0000256" key="1">
    <source>
        <dbReference type="SAM" id="Phobius"/>
    </source>
</evidence>
<accession>A0ABW5IVC6</accession>
<keyword evidence="1" id="KW-0812">Transmembrane</keyword>
<gene>
    <name evidence="2" type="ORF">ACFSTG_05895</name>
</gene>
<protein>
    <recommendedName>
        <fullName evidence="4">Outer membrane protein beta-barrel domain-containing protein</fullName>
    </recommendedName>
</protein>
<dbReference type="RefSeq" id="WP_380749566.1">
    <property type="nucleotide sequence ID" value="NZ_JBHULT010000006.1"/>
</dbReference>
<dbReference type="EMBL" id="JBHULT010000006">
    <property type="protein sequence ID" value="MFD2517419.1"/>
    <property type="molecule type" value="Genomic_DNA"/>
</dbReference>
<keyword evidence="1" id="KW-1133">Transmembrane helix</keyword>
<dbReference type="SUPFAM" id="SSF56925">
    <property type="entry name" value="OMPA-like"/>
    <property type="match status" value="1"/>
</dbReference>
<name>A0ABW5IVC6_9FLAO</name>
<comment type="caution">
    <text evidence="2">The sequence shown here is derived from an EMBL/GenBank/DDBJ whole genome shotgun (WGS) entry which is preliminary data.</text>
</comment>
<feature type="transmembrane region" description="Helical" evidence="1">
    <location>
        <begin position="47"/>
        <end position="69"/>
    </location>
</feature>
<dbReference type="Proteomes" id="UP001597468">
    <property type="component" value="Unassembled WGS sequence"/>
</dbReference>
<reference evidence="3" key="1">
    <citation type="journal article" date="2019" name="Int. J. Syst. Evol. Microbiol.">
        <title>The Global Catalogue of Microorganisms (GCM) 10K type strain sequencing project: providing services to taxonomists for standard genome sequencing and annotation.</title>
        <authorList>
            <consortium name="The Broad Institute Genomics Platform"/>
            <consortium name="The Broad Institute Genome Sequencing Center for Infectious Disease"/>
            <person name="Wu L."/>
            <person name="Ma J."/>
        </authorList>
    </citation>
    <scope>NUCLEOTIDE SEQUENCE [LARGE SCALE GENOMIC DNA]</scope>
    <source>
        <strain evidence="3">KCTC 42585</strain>
    </source>
</reference>
<sequence>MKEKKHIDRLYQEKFRDFEATPNEAVWRSISAKLQEQERRKPIVLPLWSRIAGVAAVLSILLMISQWILPFQSTPIVASEEVEENTGNENGFRFPLANNFFDFGEGADEQDEKATVETTREKITAGKTEEQVVSLNTPSAKQAISVKDNEVATTETGEKPEKEKSLLIKDPSIIEELLKEAEEEVVSSLPKNTFEISTHAAPIYYGNFGKGNFIDPRFNNYSSEGEVSYSYGINIAYSISDKIKIRSGVNKVNMSYNTRGIQYNAVVGPMAISAVTLNEKGGEMMVTQPVAIGTPAQPAPSTNKTAAESLNGGLLNQKMGFIEVPVEMMYNVIDKRFELNIIGGASTLFLDENKVSLDSGELSATGKANNLNDISFSTNIGLGLDYNLSEKFKLNLEPMLKYQINTFNSASSDSQPYYFGIYSGFSFKF</sequence>
<dbReference type="InterPro" id="IPR011250">
    <property type="entry name" value="OMP/PagP_B-barrel"/>
</dbReference>
<keyword evidence="3" id="KW-1185">Reference proteome</keyword>
<evidence type="ECO:0000313" key="3">
    <source>
        <dbReference type="Proteomes" id="UP001597468"/>
    </source>
</evidence>
<keyword evidence="1" id="KW-0472">Membrane</keyword>
<proteinExistence type="predicted"/>
<evidence type="ECO:0008006" key="4">
    <source>
        <dbReference type="Google" id="ProtNLM"/>
    </source>
</evidence>
<organism evidence="2 3">
    <name type="scientific">Salinimicrobium flavum</name>
    <dbReference type="NCBI Taxonomy" id="1737065"/>
    <lineage>
        <taxon>Bacteria</taxon>
        <taxon>Pseudomonadati</taxon>
        <taxon>Bacteroidota</taxon>
        <taxon>Flavobacteriia</taxon>
        <taxon>Flavobacteriales</taxon>
        <taxon>Flavobacteriaceae</taxon>
        <taxon>Salinimicrobium</taxon>
    </lineage>
</organism>
<evidence type="ECO:0000313" key="2">
    <source>
        <dbReference type="EMBL" id="MFD2517419.1"/>
    </source>
</evidence>